<evidence type="ECO:0000313" key="3">
    <source>
        <dbReference type="EMBL" id="CAL5222845.1"/>
    </source>
</evidence>
<dbReference type="Pfam" id="PF06337">
    <property type="entry name" value="DUSP"/>
    <property type="match status" value="1"/>
</dbReference>
<reference evidence="3 4" key="1">
    <citation type="submission" date="2024-06" db="EMBL/GenBank/DDBJ databases">
        <authorList>
            <person name="Kraege A."/>
            <person name="Thomma B."/>
        </authorList>
    </citation>
    <scope>NUCLEOTIDE SEQUENCE [LARGE SCALE GENOMIC DNA]</scope>
</reference>
<accession>A0ABP1FSE5</accession>
<protein>
    <submittedName>
        <fullName evidence="3">G5270 protein</fullName>
    </submittedName>
</protein>
<sequence>MATIVYELRSPHFLPSEWMMERSKVGCWAADTCGSVGGSSLVVMSKGSGMHYIKQAYMVDDKFPSEFVSKWWEKGFYITSVVTLPAHWAVVMSQDAGFEDQHVDVSERAHPFKSTYIDSRGPSACEGKYLEDFQITACAVTKLLVVTVVSKAVDKAQTSLDKSSSPLPRSGAIGPGGCTVPGSCTTTQKASPENQQSIQGDMGMQGAVGERTKQAKAVIEAEEASMPFKEGQDYYLISARWWKLWKAYSGVVEEDGRLTCPPKRETPNPGPIPNTELLEVKNDHSSLKSYVDEGSGYKVLSQGSWNFLSKLYGGGPAIPRPVLPTCGKLRVEVRPLTLQAFRWPDIDKAKPLQISRQATVAELNTAACALFRLVERDIEVCDYYNGKIFASMKGSEKAAKKLEDVQIIGPQRVLVGEKETA</sequence>
<dbReference type="SMART" id="SM00695">
    <property type="entry name" value="DUSP"/>
    <property type="match status" value="1"/>
</dbReference>
<keyword evidence="4" id="KW-1185">Reference proteome</keyword>
<name>A0ABP1FSE5_9CHLO</name>
<dbReference type="Gene3D" id="3.30.2230.10">
    <property type="entry name" value="DUSP-like"/>
    <property type="match status" value="1"/>
</dbReference>
<dbReference type="InterPro" id="IPR006615">
    <property type="entry name" value="Pept_C19_DUSP"/>
</dbReference>
<evidence type="ECO:0000256" key="1">
    <source>
        <dbReference type="SAM" id="MobiDB-lite"/>
    </source>
</evidence>
<dbReference type="EMBL" id="CAXHTA020000007">
    <property type="protein sequence ID" value="CAL5222845.1"/>
    <property type="molecule type" value="Genomic_DNA"/>
</dbReference>
<comment type="caution">
    <text evidence="3">The sequence shown here is derived from an EMBL/GenBank/DDBJ whole genome shotgun (WGS) entry which is preliminary data.</text>
</comment>
<organism evidence="3 4">
    <name type="scientific">Coccomyxa viridis</name>
    <dbReference type="NCBI Taxonomy" id="1274662"/>
    <lineage>
        <taxon>Eukaryota</taxon>
        <taxon>Viridiplantae</taxon>
        <taxon>Chlorophyta</taxon>
        <taxon>core chlorophytes</taxon>
        <taxon>Trebouxiophyceae</taxon>
        <taxon>Trebouxiophyceae incertae sedis</taxon>
        <taxon>Coccomyxaceae</taxon>
        <taxon>Coccomyxa</taxon>
    </lineage>
</organism>
<dbReference type="SUPFAM" id="SSF143791">
    <property type="entry name" value="DUSP-like"/>
    <property type="match status" value="1"/>
</dbReference>
<gene>
    <name evidence="3" type="primary">g5270</name>
    <name evidence="3" type="ORF">VP750_LOCUS4504</name>
</gene>
<dbReference type="InterPro" id="IPR055900">
    <property type="entry name" value="DUF7477"/>
</dbReference>
<dbReference type="PROSITE" id="PS51283">
    <property type="entry name" value="DUSP"/>
    <property type="match status" value="1"/>
</dbReference>
<feature type="domain" description="DUSP" evidence="2">
    <location>
        <begin position="210"/>
        <end position="323"/>
    </location>
</feature>
<dbReference type="Proteomes" id="UP001497392">
    <property type="component" value="Unassembled WGS sequence"/>
</dbReference>
<dbReference type="InterPro" id="IPR035927">
    <property type="entry name" value="DUSP-like_sf"/>
</dbReference>
<feature type="region of interest" description="Disordered" evidence="1">
    <location>
        <begin position="159"/>
        <end position="178"/>
    </location>
</feature>
<proteinExistence type="predicted"/>
<evidence type="ECO:0000259" key="2">
    <source>
        <dbReference type="PROSITE" id="PS51283"/>
    </source>
</evidence>
<evidence type="ECO:0000313" key="4">
    <source>
        <dbReference type="Proteomes" id="UP001497392"/>
    </source>
</evidence>
<dbReference type="Pfam" id="PF24289">
    <property type="entry name" value="DUF7477"/>
    <property type="match status" value="1"/>
</dbReference>